<dbReference type="Pfam" id="PF01076">
    <property type="entry name" value="Mob_Pre"/>
    <property type="match status" value="1"/>
</dbReference>
<dbReference type="GO" id="GO:0006310">
    <property type="term" value="P:DNA recombination"/>
    <property type="evidence" value="ECO:0007669"/>
    <property type="project" value="InterPro"/>
</dbReference>
<feature type="compositionally biased region" description="Basic and acidic residues" evidence="1">
    <location>
        <begin position="229"/>
        <end position="241"/>
    </location>
</feature>
<sequence>MGQPLTVLRVEKLKSWGDVGGAGSHNLRHRDTPNADPSRTHLNRHLVGQPTDQLAEVVREKIGDQTIRKNAVLAFEVVMSASPEYFRPDDPGAAGTWNEQRLARWEAASMDWLRKQYGDRIASAVLHLDEQTPHIQAVVVPLDERGKLNCRAMLGGSRQTLRDLQTSYAKGVEHLGISRGIEGSKAKHKTVREYYREAASAFEPLPEVKTRNPDQAPAEPEKPGFFAGPEKKGQWERDRAEWERQQAAWEAQRKQHMAEVKAQRDAAVETARRHQAQAAKAAALAKEVQTLKTENSRLLAERQTLKSEADRLRGTDLADVLERVYGAQEAADSRPSYRTRKFELGEHGNIAITGELWTDNATGKGGKGAINLVMYLEGWQQDRYKDAVRVLAEHFSPESVAADMGRKTALEGSQSVSRLKQEPLPMPEPVLSNWPRARRYLEDVRKIPGKLIDWASKRGLIFADERANLVFVRDGGGCFKRGSYDPKDRPAFKQTLGRDAGPMVLPGNDGRVFVTEGPIDALALKAINPASTVLATGGNCPIERLKPYLDRYATERVFLAHDSDPAGNDQAQHLKDAYKPRSGAEVVRWGTNMVDGRKKDWSAVLMARPSLSNFELDQRGEIRAPEPTRPGRSSPGMSLG</sequence>
<reference evidence="2" key="1">
    <citation type="submission" date="2015-06" db="EMBL/GenBank/DDBJ databases">
        <authorList>
            <person name="Joergensen T."/>
        </authorList>
    </citation>
    <scope>NUCLEOTIDE SEQUENCE</scope>
    <source>
        <plasmid evidence="2">pRGRH0246</plasmid>
    </source>
</reference>
<dbReference type="InterPro" id="IPR001668">
    <property type="entry name" value="Mob_Pre"/>
</dbReference>
<dbReference type="CDD" id="cd01029">
    <property type="entry name" value="TOPRIM_primases"/>
    <property type="match status" value="1"/>
</dbReference>
<dbReference type="AlphaFoldDB" id="A0A0H5PXC4"/>
<dbReference type="NCBIfam" id="NF041497">
    <property type="entry name" value="MobV"/>
    <property type="match status" value="1"/>
</dbReference>
<dbReference type="EMBL" id="LN852919">
    <property type="protein sequence ID" value="CRY94406.1"/>
    <property type="molecule type" value="Genomic_DNA"/>
</dbReference>
<evidence type="ECO:0000313" key="2">
    <source>
        <dbReference type="EMBL" id="CRY94406.1"/>
    </source>
</evidence>
<protein>
    <recommendedName>
        <fullName evidence="3">Toprim domain-containing protein</fullName>
    </recommendedName>
</protein>
<dbReference type="Pfam" id="PF13155">
    <property type="entry name" value="Toprim_2"/>
    <property type="match status" value="1"/>
</dbReference>
<feature type="region of interest" description="Disordered" evidence="1">
    <location>
        <begin position="207"/>
        <end position="241"/>
    </location>
</feature>
<dbReference type="Gene3D" id="3.40.1360.10">
    <property type="match status" value="1"/>
</dbReference>
<evidence type="ECO:0000256" key="1">
    <source>
        <dbReference type="SAM" id="MobiDB-lite"/>
    </source>
</evidence>
<proteinExistence type="predicted"/>
<dbReference type="CDD" id="cd17242">
    <property type="entry name" value="MobM_relaxase"/>
    <property type="match status" value="1"/>
</dbReference>
<dbReference type="GO" id="GO:0003677">
    <property type="term" value="F:DNA binding"/>
    <property type="evidence" value="ECO:0007669"/>
    <property type="project" value="InterPro"/>
</dbReference>
<organism evidence="2">
    <name type="scientific">uncultured prokaryote</name>
    <dbReference type="NCBI Taxonomy" id="198431"/>
    <lineage>
        <taxon>unclassified sequences</taxon>
        <taxon>environmental samples</taxon>
    </lineage>
</organism>
<reference evidence="2" key="2">
    <citation type="submission" date="2015-07" db="EMBL/GenBank/DDBJ databases">
        <title>Plasmids, circular viruses and viroids from rat gut.</title>
        <authorList>
            <person name="Jorgensen T.J."/>
            <person name="Hansen M.A."/>
            <person name="Xu Z."/>
            <person name="Tabak M.A."/>
            <person name="Sorensen S.J."/>
            <person name="Hansen L.H."/>
        </authorList>
    </citation>
    <scope>NUCLEOTIDE SEQUENCE</scope>
    <source>
        <plasmid evidence="2">pRGRH0246</plasmid>
    </source>
</reference>
<feature type="region of interest" description="Disordered" evidence="1">
    <location>
        <begin position="616"/>
        <end position="640"/>
    </location>
</feature>
<feature type="compositionally biased region" description="Basic and acidic residues" evidence="1">
    <location>
        <begin position="616"/>
        <end position="626"/>
    </location>
</feature>
<name>A0A0H5PXC4_9ZZZZ</name>
<geneLocation type="plasmid" evidence="2">
    <name>pRGRH0246</name>
</geneLocation>
<dbReference type="InterPro" id="IPR034154">
    <property type="entry name" value="TOPRIM_DnaG/twinkle"/>
</dbReference>
<feature type="region of interest" description="Disordered" evidence="1">
    <location>
        <begin position="19"/>
        <end position="38"/>
    </location>
</feature>
<evidence type="ECO:0008006" key="3">
    <source>
        <dbReference type="Google" id="ProtNLM"/>
    </source>
</evidence>
<accession>A0A0H5PXC4</accession>
<dbReference type="Gene3D" id="3.30.930.30">
    <property type="match status" value="1"/>
</dbReference>
<keyword evidence="2" id="KW-0614">Plasmid</keyword>